<evidence type="ECO:0000313" key="2">
    <source>
        <dbReference type="WBParaSite" id="MhA1_Contig647.frz3.gene4"/>
    </source>
</evidence>
<sequence length="189" mass="21663">MTVSSGPSASRGKKKHFLNKFVVRKNCYGIFILSEKIFNANNRKHRLANRSKFEAFFQSACPLYPNVNGSMPDFDYSYCNRYCEKNEHMEFMYRVIQFPENKSDIKVNKFGKSQNVQCPHYVVLRSCQCDKYKNGTKIGALCEAKKFNKEFISIKDGNSKKLGICIPCDDDSEDSKISKTIEITAKTNG</sequence>
<reference evidence="2" key="1">
    <citation type="submission" date="2016-11" db="UniProtKB">
        <authorList>
            <consortium name="WormBaseParasite"/>
        </authorList>
    </citation>
    <scope>IDENTIFICATION</scope>
</reference>
<protein>
    <submittedName>
        <fullName evidence="2">SCP domain-containing protein</fullName>
    </submittedName>
</protein>
<organism evidence="1 2">
    <name type="scientific">Meloidogyne hapla</name>
    <name type="common">Root-knot nematode worm</name>
    <dbReference type="NCBI Taxonomy" id="6305"/>
    <lineage>
        <taxon>Eukaryota</taxon>
        <taxon>Metazoa</taxon>
        <taxon>Ecdysozoa</taxon>
        <taxon>Nematoda</taxon>
        <taxon>Chromadorea</taxon>
        <taxon>Rhabditida</taxon>
        <taxon>Tylenchina</taxon>
        <taxon>Tylenchomorpha</taxon>
        <taxon>Tylenchoidea</taxon>
        <taxon>Meloidogynidae</taxon>
        <taxon>Meloidogyninae</taxon>
        <taxon>Meloidogyne</taxon>
    </lineage>
</organism>
<name>A0A1I8BVY7_MELHA</name>
<evidence type="ECO:0000313" key="1">
    <source>
        <dbReference type="Proteomes" id="UP000095281"/>
    </source>
</evidence>
<proteinExistence type="predicted"/>
<dbReference type="WBParaSite" id="MhA1_Contig647.frz3.gene4">
    <property type="protein sequence ID" value="MhA1_Contig647.frz3.gene4"/>
    <property type="gene ID" value="MhA1_Contig647.frz3.gene4"/>
</dbReference>
<dbReference type="AlphaFoldDB" id="A0A1I8BVY7"/>
<accession>A0A1I8BVY7</accession>
<keyword evidence="1" id="KW-1185">Reference proteome</keyword>
<dbReference type="Proteomes" id="UP000095281">
    <property type="component" value="Unplaced"/>
</dbReference>